<proteinExistence type="predicted"/>
<name>A0ACC1MWU0_9APHY</name>
<gene>
    <name evidence="1" type="ORF">NUW54_g12495</name>
</gene>
<evidence type="ECO:0000313" key="2">
    <source>
        <dbReference type="Proteomes" id="UP001144978"/>
    </source>
</evidence>
<sequence length="156" mass="17154">MPPPSRSGEDSTNPRAYGVLYAASAGTPSAAFAREISELLTPDIEFVRVQWVDYINTIRFRVLPAGYFRKLFSNPSSRPGIAIGKIVLGLVGLQTAPGFGAVGEYLYVPDLSSWRVCTYAPGHASVMGWFQEKTPHPERGLTVDICPRTILQRIVR</sequence>
<dbReference type="Proteomes" id="UP001144978">
    <property type="component" value="Unassembled WGS sequence"/>
</dbReference>
<organism evidence="1 2">
    <name type="scientific">Trametes sanguinea</name>
    <dbReference type="NCBI Taxonomy" id="158606"/>
    <lineage>
        <taxon>Eukaryota</taxon>
        <taxon>Fungi</taxon>
        <taxon>Dikarya</taxon>
        <taxon>Basidiomycota</taxon>
        <taxon>Agaricomycotina</taxon>
        <taxon>Agaricomycetes</taxon>
        <taxon>Polyporales</taxon>
        <taxon>Polyporaceae</taxon>
        <taxon>Trametes</taxon>
    </lineage>
</organism>
<comment type="caution">
    <text evidence="1">The sequence shown here is derived from an EMBL/GenBank/DDBJ whole genome shotgun (WGS) entry which is preliminary data.</text>
</comment>
<dbReference type="EMBL" id="JANSHE010005341">
    <property type="protein sequence ID" value="KAJ2971495.1"/>
    <property type="molecule type" value="Genomic_DNA"/>
</dbReference>
<reference evidence="1" key="1">
    <citation type="submission" date="2022-08" db="EMBL/GenBank/DDBJ databases">
        <title>Genome Sequence of Pycnoporus sanguineus.</title>
        <authorList>
            <person name="Buettner E."/>
        </authorList>
    </citation>
    <scope>NUCLEOTIDE SEQUENCE</scope>
    <source>
        <strain evidence="1">CG-C14</strain>
    </source>
</reference>
<protein>
    <submittedName>
        <fullName evidence="1">Uncharacterized protein</fullName>
    </submittedName>
</protein>
<keyword evidence="2" id="KW-1185">Reference proteome</keyword>
<accession>A0ACC1MWU0</accession>
<evidence type="ECO:0000313" key="1">
    <source>
        <dbReference type="EMBL" id="KAJ2971495.1"/>
    </source>
</evidence>